<dbReference type="PANTHER" id="PTHR11206">
    <property type="entry name" value="MULTIDRUG RESISTANCE PROTEIN"/>
    <property type="match status" value="1"/>
</dbReference>
<keyword evidence="9" id="KW-1185">Reference proteome</keyword>
<evidence type="ECO:0000256" key="6">
    <source>
        <dbReference type="RuleBase" id="RU004914"/>
    </source>
</evidence>
<evidence type="ECO:0000256" key="7">
    <source>
        <dbReference type="SAM" id="MobiDB-lite"/>
    </source>
</evidence>
<dbReference type="GO" id="GO:0016020">
    <property type="term" value="C:membrane"/>
    <property type="evidence" value="ECO:0007669"/>
    <property type="project" value="UniProtKB-SubCell"/>
</dbReference>
<protein>
    <recommendedName>
        <fullName evidence="6">Protein DETOXIFICATION</fullName>
    </recommendedName>
    <alternativeName>
        <fullName evidence="6">Multidrug and toxic compound extrusion protein</fullName>
    </alternativeName>
</protein>
<evidence type="ECO:0000256" key="1">
    <source>
        <dbReference type="ARBA" id="ARBA00004141"/>
    </source>
</evidence>
<sequence>MTIEEQCDKYTITTAEISAELKELRRICVPIVATNLVSYLKGMVSVACMGRLGPRELAGGSLAVGLTNITGLSILSGISLALDPICSQASGSGNPSLAVSALRRTMLLLLIVSLPIAALWFSLRSILILFLRLDPAVAAIAHSYVLSSLPSLLTSSLLLPIRSYLRSLSRPLPFAAASTISSLALHLPLAPYLSSLRLGISGIALSSSVSDLATLLLLAVYFFRPQNQSFKPSATAADVDDHAYLHLKPPPPPPPPTPRPPPPPPSSDTWSPLLHLAIPSCLAVCLEWWWYELIMTIAAGYLTDPQSSLAAAGIVIQTTALLYTLPATLSAAASARVGKELGAGRPARARAAAAIAMAVSLLASCFSFAWATLGREAWARVFTSDSDVLRMTRVALPVIGLCELGNCPQTVGCGVLRGCARPAIGAAINLYSFYLVGAPVAILLAFGLNVGFIGLCFGLMSAQIICAVSIFAATWWIDWDLEAQKAINLVGRNRA</sequence>
<proteinExistence type="inferred from homology"/>
<feature type="region of interest" description="Disordered" evidence="7">
    <location>
        <begin position="244"/>
        <end position="268"/>
    </location>
</feature>
<evidence type="ECO:0000256" key="2">
    <source>
        <dbReference type="ARBA" id="ARBA00010199"/>
    </source>
</evidence>
<evidence type="ECO:0000256" key="3">
    <source>
        <dbReference type="ARBA" id="ARBA00022692"/>
    </source>
</evidence>
<accession>A0AAV7HC75</accession>
<dbReference type="GO" id="GO:0042910">
    <property type="term" value="F:xenobiotic transmembrane transporter activity"/>
    <property type="evidence" value="ECO:0007669"/>
    <property type="project" value="InterPro"/>
</dbReference>
<comment type="subcellular location">
    <subcellularLocation>
        <location evidence="1">Membrane</location>
        <topology evidence="1">Multi-pass membrane protein</topology>
    </subcellularLocation>
</comment>
<reference evidence="8 9" key="1">
    <citation type="journal article" date="2021" name="Hortic Res">
        <title>Chromosome-scale assembly of the Dendrobium chrysotoxum genome enhances the understanding of orchid evolution.</title>
        <authorList>
            <person name="Zhang Y."/>
            <person name="Zhang G.Q."/>
            <person name="Zhang D."/>
            <person name="Liu X.D."/>
            <person name="Xu X.Y."/>
            <person name="Sun W.H."/>
            <person name="Yu X."/>
            <person name="Zhu X."/>
            <person name="Wang Z.W."/>
            <person name="Zhao X."/>
            <person name="Zhong W.Y."/>
            <person name="Chen H."/>
            <person name="Yin W.L."/>
            <person name="Huang T."/>
            <person name="Niu S.C."/>
            <person name="Liu Z.J."/>
        </authorList>
    </citation>
    <scope>NUCLEOTIDE SEQUENCE [LARGE SCALE GENOMIC DNA]</scope>
    <source>
        <strain evidence="8">Lindl</strain>
    </source>
</reference>
<comment type="similarity">
    <text evidence="2 6">Belongs to the multi antimicrobial extrusion (MATE) (TC 2.A.66.1) family.</text>
</comment>
<dbReference type="Proteomes" id="UP000775213">
    <property type="component" value="Unassembled WGS sequence"/>
</dbReference>
<feature type="transmembrane region" description="Helical" evidence="6">
    <location>
        <begin position="428"/>
        <end position="446"/>
    </location>
</feature>
<feature type="transmembrane region" description="Helical" evidence="6">
    <location>
        <begin position="137"/>
        <end position="159"/>
    </location>
</feature>
<dbReference type="InterPro" id="IPR045069">
    <property type="entry name" value="MATE_euk"/>
</dbReference>
<evidence type="ECO:0000313" key="8">
    <source>
        <dbReference type="EMBL" id="KAH0466206.1"/>
    </source>
</evidence>
<feature type="transmembrane region" description="Helical" evidence="6">
    <location>
        <begin position="353"/>
        <end position="374"/>
    </location>
</feature>
<dbReference type="GO" id="GO:1990961">
    <property type="term" value="P:xenobiotic detoxification by transmembrane export across the plasma membrane"/>
    <property type="evidence" value="ECO:0007669"/>
    <property type="project" value="InterPro"/>
</dbReference>
<dbReference type="EMBL" id="JAGFBR010000006">
    <property type="protein sequence ID" value="KAH0466206.1"/>
    <property type="molecule type" value="Genomic_DNA"/>
</dbReference>
<dbReference type="CDD" id="cd13132">
    <property type="entry name" value="MATE_eukaryotic"/>
    <property type="match status" value="1"/>
</dbReference>
<keyword evidence="3 6" id="KW-0812">Transmembrane</keyword>
<feature type="transmembrane region" description="Helical" evidence="6">
    <location>
        <begin position="452"/>
        <end position="477"/>
    </location>
</feature>
<feature type="transmembrane region" description="Helical" evidence="6">
    <location>
        <begin position="107"/>
        <end position="131"/>
    </location>
</feature>
<keyword evidence="5 6" id="KW-0472">Membrane</keyword>
<evidence type="ECO:0000256" key="4">
    <source>
        <dbReference type="ARBA" id="ARBA00022989"/>
    </source>
</evidence>
<organism evidence="8 9">
    <name type="scientific">Dendrobium chrysotoxum</name>
    <name type="common">Orchid</name>
    <dbReference type="NCBI Taxonomy" id="161865"/>
    <lineage>
        <taxon>Eukaryota</taxon>
        <taxon>Viridiplantae</taxon>
        <taxon>Streptophyta</taxon>
        <taxon>Embryophyta</taxon>
        <taxon>Tracheophyta</taxon>
        <taxon>Spermatophyta</taxon>
        <taxon>Magnoliopsida</taxon>
        <taxon>Liliopsida</taxon>
        <taxon>Asparagales</taxon>
        <taxon>Orchidaceae</taxon>
        <taxon>Epidendroideae</taxon>
        <taxon>Malaxideae</taxon>
        <taxon>Dendrobiinae</taxon>
        <taxon>Dendrobium</taxon>
    </lineage>
</organism>
<feature type="compositionally biased region" description="Pro residues" evidence="7">
    <location>
        <begin position="248"/>
        <end position="266"/>
    </location>
</feature>
<evidence type="ECO:0000256" key="5">
    <source>
        <dbReference type="ARBA" id="ARBA00023136"/>
    </source>
</evidence>
<evidence type="ECO:0000313" key="9">
    <source>
        <dbReference type="Proteomes" id="UP000775213"/>
    </source>
</evidence>
<feature type="transmembrane region" description="Helical" evidence="6">
    <location>
        <begin position="199"/>
        <end position="223"/>
    </location>
</feature>
<dbReference type="AlphaFoldDB" id="A0AAV7HC75"/>
<gene>
    <name evidence="8" type="ORF">IEQ34_006309</name>
</gene>
<dbReference type="Pfam" id="PF01554">
    <property type="entry name" value="MatE"/>
    <property type="match status" value="2"/>
</dbReference>
<keyword evidence="4 6" id="KW-1133">Transmembrane helix</keyword>
<comment type="caution">
    <text evidence="6">Lacks conserved residue(s) required for the propagation of feature annotation.</text>
</comment>
<dbReference type="InterPro" id="IPR002528">
    <property type="entry name" value="MATE_fam"/>
</dbReference>
<dbReference type="GO" id="GO:0015297">
    <property type="term" value="F:antiporter activity"/>
    <property type="evidence" value="ECO:0007669"/>
    <property type="project" value="InterPro"/>
</dbReference>
<comment type="caution">
    <text evidence="8">The sequence shown here is derived from an EMBL/GenBank/DDBJ whole genome shotgun (WGS) entry which is preliminary data.</text>
</comment>
<feature type="transmembrane region" description="Helical" evidence="6">
    <location>
        <begin position="171"/>
        <end position="193"/>
    </location>
</feature>
<name>A0AAV7HC75_DENCH</name>